<evidence type="ECO:0000256" key="10">
    <source>
        <dbReference type="ARBA" id="ARBA00023015"/>
    </source>
</evidence>
<reference evidence="20" key="1">
    <citation type="journal article" date="2019" name="bioRxiv">
        <title>The Genome of the Zebra Mussel, Dreissena polymorpha: A Resource for Invasive Species Research.</title>
        <authorList>
            <person name="McCartney M.A."/>
            <person name="Auch B."/>
            <person name="Kono T."/>
            <person name="Mallez S."/>
            <person name="Zhang Y."/>
            <person name="Obille A."/>
            <person name="Becker A."/>
            <person name="Abrahante J.E."/>
            <person name="Garbe J."/>
            <person name="Badalamenti J.P."/>
            <person name="Herman A."/>
            <person name="Mangelson H."/>
            <person name="Liachko I."/>
            <person name="Sullivan S."/>
            <person name="Sone E.D."/>
            <person name="Koren S."/>
            <person name="Silverstein K.A.T."/>
            <person name="Beckman K.B."/>
            <person name="Gohl D.M."/>
        </authorList>
    </citation>
    <scope>NUCLEOTIDE SEQUENCE</scope>
    <source>
        <strain evidence="20">Duluth1</strain>
        <tissue evidence="20">Whole animal</tissue>
    </source>
</reference>
<feature type="compositionally biased region" description="Basic residues" evidence="15">
    <location>
        <begin position="253"/>
        <end position="262"/>
    </location>
</feature>
<feature type="compositionally biased region" description="Acidic residues" evidence="15">
    <location>
        <begin position="1860"/>
        <end position="1869"/>
    </location>
</feature>
<dbReference type="GO" id="GO:0042393">
    <property type="term" value="F:histone binding"/>
    <property type="evidence" value="ECO:0007669"/>
    <property type="project" value="TreeGrafter"/>
</dbReference>
<dbReference type="Pfam" id="PF00385">
    <property type="entry name" value="Chromo"/>
    <property type="match status" value="1"/>
</dbReference>
<keyword evidence="11" id="KW-0238">DNA-binding</keyword>
<feature type="compositionally biased region" description="Basic and acidic residues" evidence="15">
    <location>
        <begin position="2210"/>
        <end position="2256"/>
    </location>
</feature>
<evidence type="ECO:0008006" key="22">
    <source>
        <dbReference type="Google" id="ProtNLM"/>
    </source>
</evidence>
<keyword evidence="8" id="KW-0862">Zinc</keyword>
<dbReference type="InterPro" id="IPR019786">
    <property type="entry name" value="Zinc_finger_PHD-type_CS"/>
</dbReference>
<feature type="region of interest" description="Disordered" evidence="15">
    <location>
        <begin position="539"/>
        <end position="562"/>
    </location>
</feature>
<dbReference type="SUPFAM" id="SSF52540">
    <property type="entry name" value="P-loop containing nucleoside triphosphate hydrolases"/>
    <property type="match status" value="3"/>
</dbReference>
<evidence type="ECO:0000256" key="6">
    <source>
        <dbReference type="ARBA" id="ARBA00022771"/>
    </source>
</evidence>
<feature type="domain" description="Helicase C-terminal" evidence="19">
    <location>
        <begin position="1544"/>
        <end position="1708"/>
    </location>
</feature>
<dbReference type="GO" id="GO:0000785">
    <property type="term" value="C:chromatin"/>
    <property type="evidence" value="ECO:0007669"/>
    <property type="project" value="TreeGrafter"/>
</dbReference>
<dbReference type="Proteomes" id="UP000828390">
    <property type="component" value="Unassembled WGS sequence"/>
</dbReference>
<feature type="region of interest" description="Disordered" evidence="15">
    <location>
        <begin position="2022"/>
        <end position="2256"/>
    </location>
</feature>
<feature type="region of interest" description="Disordered" evidence="15">
    <location>
        <begin position="604"/>
        <end position="627"/>
    </location>
</feature>
<dbReference type="InterPro" id="IPR038718">
    <property type="entry name" value="SNF2-like_sf"/>
</dbReference>
<feature type="domain" description="Chromo" evidence="16">
    <location>
        <begin position="647"/>
        <end position="706"/>
    </location>
</feature>
<feature type="region of interest" description="Disordered" evidence="15">
    <location>
        <begin position="2460"/>
        <end position="2509"/>
    </location>
</feature>
<keyword evidence="5" id="KW-0547">Nucleotide-binding</keyword>
<dbReference type="PROSITE" id="PS00690">
    <property type="entry name" value="DEAH_ATP_HELICASE"/>
    <property type="match status" value="1"/>
</dbReference>
<evidence type="ECO:0000256" key="2">
    <source>
        <dbReference type="ARBA" id="ARBA00022553"/>
    </source>
</evidence>
<dbReference type="GO" id="GO:0003682">
    <property type="term" value="F:chromatin binding"/>
    <property type="evidence" value="ECO:0007669"/>
    <property type="project" value="TreeGrafter"/>
</dbReference>
<keyword evidence="2" id="KW-0597">Phosphoprotein</keyword>
<dbReference type="InterPro" id="IPR019787">
    <property type="entry name" value="Znf_PHD-finger"/>
</dbReference>
<evidence type="ECO:0000256" key="7">
    <source>
        <dbReference type="ARBA" id="ARBA00022801"/>
    </source>
</evidence>
<dbReference type="CDD" id="cd15531">
    <property type="entry name" value="PHD1_CHD_II"/>
    <property type="match status" value="1"/>
</dbReference>
<dbReference type="SMART" id="SM00487">
    <property type="entry name" value="DEXDc"/>
    <property type="match status" value="1"/>
</dbReference>
<dbReference type="GO" id="GO:0008270">
    <property type="term" value="F:zinc ion binding"/>
    <property type="evidence" value="ECO:0007669"/>
    <property type="project" value="UniProtKB-KW"/>
</dbReference>
<proteinExistence type="predicted"/>
<reference evidence="20" key="2">
    <citation type="submission" date="2020-11" db="EMBL/GenBank/DDBJ databases">
        <authorList>
            <person name="McCartney M.A."/>
            <person name="Auch B."/>
            <person name="Kono T."/>
            <person name="Mallez S."/>
            <person name="Becker A."/>
            <person name="Gohl D.M."/>
            <person name="Silverstein K.A.T."/>
            <person name="Koren S."/>
            <person name="Bechman K.B."/>
            <person name="Herman A."/>
            <person name="Abrahante J.E."/>
            <person name="Garbe J."/>
        </authorList>
    </citation>
    <scope>NUCLEOTIDE SEQUENCE</scope>
    <source>
        <strain evidence="20">Duluth1</strain>
        <tissue evidence="20">Whole animal</tissue>
    </source>
</reference>
<feature type="compositionally biased region" description="Acidic residues" evidence="15">
    <location>
        <begin position="192"/>
        <end position="201"/>
    </location>
</feature>
<feature type="domain" description="Chromo" evidence="16">
    <location>
        <begin position="556"/>
        <end position="613"/>
    </location>
</feature>
<feature type="compositionally biased region" description="Basic and acidic residues" evidence="15">
    <location>
        <begin position="1848"/>
        <end position="1859"/>
    </location>
</feature>
<dbReference type="InterPro" id="IPR027417">
    <property type="entry name" value="P-loop_NTPase"/>
</dbReference>
<dbReference type="Pfam" id="PF00176">
    <property type="entry name" value="SNF2-rel_dom"/>
    <property type="match status" value="1"/>
</dbReference>
<dbReference type="InterPro" id="IPR001965">
    <property type="entry name" value="Znf_PHD"/>
</dbReference>
<feature type="compositionally biased region" description="Basic and acidic residues" evidence="15">
    <location>
        <begin position="1872"/>
        <end position="1890"/>
    </location>
</feature>
<feature type="region of interest" description="Disordered" evidence="15">
    <location>
        <begin position="158"/>
        <end position="405"/>
    </location>
</feature>
<dbReference type="InterPro" id="IPR023780">
    <property type="entry name" value="Chromo_domain"/>
</dbReference>
<evidence type="ECO:0000256" key="8">
    <source>
        <dbReference type="ARBA" id="ARBA00022833"/>
    </source>
</evidence>
<feature type="compositionally biased region" description="Acidic residues" evidence="15">
    <location>
        <begin position="297"/>
        <end position="310"/>
    </location>
</feature>
<dbReference type="InterPro" id="IPR001650">
    <property type="entry name" value="Helicase_C-like"/>
</dbReference>
<dbReference type="InterPro" id="IPR013083">
    <property type="entry name" value="Znf_RING/FYVE/PHD"/>
</dbReference>
<evidence type="ECO:0000256" key="4">
    <source>
        <dbReference type="ARBA" id="ARBA00022737"/>
    </source>
</evidence>
<keyword evidence="9" id="KW-0067">ATP-binding</keyword>
<dbReference type="GO" id="GO:0005634">
    <property type="term" value="C:nucleus"/>
    <property type="evidence" value="ECO:0007669"/>
    <property type="project" value="UniProtKB-SubCell"/>
</dbReference>
<accession>A0A9D4EPM5</accession>
<dbReference type="InterPro" id="IPR002464">
    <property type="entry name" value="DNA/RNA_helicase_DEAH_CS"/>
</dbReference>
<dbReference type="InterPro" id="IPR014001">
    <property type="entry name" value="Helicase_ATP-bd"/>
</dbReference>
<dbReference type="Pfam" id="PF06461">
    <property type="entry name" value="CHDII_SANT-like"/>
    <property type="match status" value="1"/>
</dbReference>
<dbReference type="Gene3D" id="1.10.10.60">
    <property type="entry name" value="Homeodomain-like"/>
    <property type="match status" value="1"/>
</dbReference>
<dbReference type="InterPro" id="IPR000330">
    <property type="entry name" value="SNF2_N"/>
</dbReference>
<evidence type="ECO:0000256" key="9">
    <source>
        <dbReference type="ARBA" id="ARBA00022840"/>
    </source>
</evidence>
<dbReference type="InterPro" id="IPR012958">
    <property type="entry name" value="CHD_N"/>
</dbReference>
<gene>
    <name evidence="20" type="ORF">DPMN_161396</name>
</gene>
<feature type="region of interest" description="Disordered" evidence="15">
    <location>
        <begin position="830"/>
        <end position="863"/>
    </location>
</feature>
<dbReference type="InterPro" id="IPR009462">
    <property type="entry name" value="CHD_II_SANT-like"/>
</dbReference>
<evidence type="ECO:0000313" key="21">
    <source>
        <dbReference type="Proteomes" id="UP000828390"/>
    </source>
</evidence>
<evidence type="ECO:0000256" key="13">
    <source>
        <dbReference type="ARBA" id="ARBA00023242"/>
    </source>
</evidence>
<dbReference type="InterPro" id="IPR009463">
    <property type="entry name" value="DUF1087"/>
</dbReference>
<feature type="domain" description="Helicase ATP-binding" evidence="18">
    <location>
        <begin position="895"/>
        <end position="1079"/>
    </location>
</feature>
<dbReference type="Pfam" id="PF00628">
    <property type="entry name" value="PHD"/>
    <property type="match status" value="2"/>
</dbReference>
<comment type="caution">
    <text evidence="20">The sequence shown here is derived from an EMBL/GenBank/DDBJ whole genome shotgun (WGS) entry which is preliminary data.</text>
</comment>
<dbReference type="FunFam" id="3.40.50.10810:FF:000001">
    <property type="entry name" value="chromodomain-helicase-DNA-binding protein 3 isoform X1"/>
    <property type="match status" value="1"/>
</dbReference>
<keyword evidence="4" id="KW-0677">Repeat</keyword>
<feature type="compositionally biased region" description="Acidic residues" evidence="15">
    <location>
        <begin position="267"/>
        <end position="278"/>
    </location>
</feature>
<feature type="region of interest" description="Disordered" evidence="15">
    <location>
        <begin position="1"/>
        <end position="94"/>
    </location>
</feature>
<dbReference type="SMART" id="SM01146">
    <property type="entry name" value="DUF1086"/>
    <property type="match status" value="1"/>
</dbReference>
<evidence type="ECO:0000259" key="18">
    <source>
        <dbReference type="PROSITE" id="PS51192"/>
    </source>
</evidence>
<dbReference type="FunFam" id="3.30.40.10:FF:000001">
    <property type="entry name" value="chromodomain-helicase-DNA-binding protein 3 isoform X1"/>
    <property type="match status" value="1"/>
</dbReference>
<dbReference type="SMART" id="SM00298">
    <property type="entry name" value="CHROMO"/>
    <property type="match status" value="2"/>
</dbReference>
<dbReference type="PROSITE" id="PS50013">
    <property type="entry name" value="CHROMO_2"/>
    <property type="match status" value="2"/>
</dbReference>
<evidence type="ECO:0000256" key="11">
    <source>
        <dbReference type="ARBA" id="ARBA00023125"/>
    </source>
</evidence>
<evidence type="ECO:0000256" key="5">
    <source>
        <dbReference type="ARBA" id="ARBA00022741"/>
    </source>
</evidence>
<keyword evidence="21" id="KW-1185">Reference proteome</keyword>
<evidence type="ECO:0000259" key="17">
    <source>
        <dbReference type="PROSITE" id="PS50016"/>
    </source>
</evidence>
<dbReference type="Gene3D" id="2.40.50.40">
    <property type="match status" value="2"/>
</dbReference>
<evidence type="ECO:0000256" key="3">
    <source>
        <dbReference type="ARBA" id="ARBA00022723"/>
    </source>
</evidence>
<dbReference type="GO" id="GO:0003677">
    <property type="term" value="F:DNA binding"/>
    <property type="evidence" value="ECO:0007669"/>
    <property type="project" value="UniProtKB-KW"/>
</dbReference>
<dbReference type="SUPFAM" id="SSF57903">
    <property type="entry name" value="FYVE/PHD zinc finger"/>
    <property type="match status" value="2"/>
</dbReference>
<keyword evidence="13" id="KW-0539">Nucleus</keyword>
<dbReference type="PROSITE" id="PS51192">
    <property type="entry name" value="HELICASE_ATP_BIND_1"/>
    <property type="match status" value="1"/>
</dbReference>
<feature type="compositionally biased region" description="Basic and acidic residues" evidence="15">
    <location>
        <begin position="2187"/>
        <end position="2204"/>
    </location>
</feature>
<dbReference type="PROSITE" id="PS51194">
    <property type="entry name" value="HELICASE_CTER"/>
    <property type="match status" value="1"/>
</dbReference>
<dbReference type="Pfam" id="PF08073">
    <property type="entry name" value="CHDNT"/>
    <property type="match status" value="1"/>
</dbReference>
<feature type="domain" description="PHD-type" evidence="17">
    <location>
        <begin position="414"/>
        <end position="461"/>
    </location>
</feature>
<dbReference type="CDD" id="cd18667">
    <property type="entry name" value="CD1_tandem_CHD3-4_like"/>
    <property type="match status" value="1"/>
</dbReference>
<feature type="compositionally biased region" description="Acidic residues" evidence="15">
    <location>
        <begin position="232"/>
        <end position="248"/>
    </location>
</feature>
<dbReference type="CDD" id="cd17994">
    <property type="entry name" value="DEXHc_CHD3_4_5"/>
    <property type="match status" value="1"/>
</dbReference>
<dbReference type="PROSITE" id="PS50016">
    <property type="entry name" value="ZF_PHD_2"/>
    <property type="match status" value="2"/>
</dbReference>
<dbReference type="SMART" id="SM00490">
    <property type="entry name" value="HELICc"/>
    <property type="match status" value="1"/>
</dbReference>
<dbReference type="Pfam" id="PF06465">
    <property type="entry name" value="DUF1087"/>
    <property type="match status" value="1"/>
</dbReference>
<dbReference type="InterPro" id="IPR016197">
    <property type="entry name" value="Chromo-like_dom_sf"/>
</dbReference>
<dbReference type="PANTHER" id="PTHR45623:SF17">
    <property type="entry name" value="CHROMODOMAIN-HELICASE-DNA-BINDING PROTEIN 3-RELATED"/>
    <property type="match status" value="1"/>
</dbReference>
<evidence type="ECO:0000256" key="1">
    <source>
        <dbReference type="ARBA" id="ARBA00004123"/>
    </source>
</evidence>
<name>A0A9D4EPM5_DREPO</name>
<dbReference type="GO" id="GO:0016887">
    <property type="term" value="F:ATP hydrolysis activity"/>
    <property type="evidence" value="ECO:0007669"/>
    <property type="project" value="TreeGrafter"/>
</dbReference>
<evidence type="ECO:0000259" key="16">
    <source>
        <dbReference type="PROSITE" id="PS50013"/>
    </source>
</evidence>
<feature type="compositionally biased region" description="Basic residues" evidence="15">
    <location>
        <begin position="333"/>
        <end position="342"/>
    </location>
</feature>
<keyword evidence="10" id="KW-0805">Transcription regulation</keyword>
<dbReference type="CDD" id="cd18793">
    <property type="entry name" value="SF2_C_SNF"/>
    <property type="match status" value="1"/>
</dbReference>
<comment type="subcellular location">
    <subcellularLocation>
        <location evidence="1">Nucleus</location>
    </subcellularLocation>
</comment>
<dbReference type="InterPro" id="IPR012957">
    <property type="entry name" value="CHD_C2"/>
</dbReference>
<dbReference type="Gene3D" id="3.30.40.10">
    <property type="entry name" value="Zinc/RING finger domain, C3HC4 (zinc finger)"/>
    <property type="match status" value="2"/>
</dbReference>
<feature type="compositionally biased region" description="Polar residues" evidence="15">
    <location>
        <begin position="2491"/>
        <end position="2509"/>
    </location>
</feature>
<keyword evidence="7" id="KW-0378">Hydrolase</keyword>
<evidence type="ECO:0000256" key="15">
    <source>
        <dbReference type="SAM" id="MobiDB-lite"/>
    </source>
</evidence>
<keyword evidence="12" id="KW-0804">Transcription</keyword>
<dbReference type="EMBL" id="JAIWYP010000008">
    <property type="protein sequence ID" value="KAH3783458.1"/>
    <property type="molecule type" value="Genomic_DNA"/>
</dbReference>
<dbReference type="SUPFAM" id="SSF54160">
    <property type="entry name" value="Chromo domain-like"/>
    <property type="match status" value="2"/>
</dbReference>
<dbReference type="Pfam" id="PF00271">
    <property type="entry name" value="Helicase_C"/>
    <property type="match status" value="1"/>
</dbReference>
<dbReference type="Gene3D" id="3.40.50.10810">
    <property type="entry name" value="Tandem AAA-ATPase domain"/>
    <property type="match status" value="1"/>
</dbReference>
<evidence type="ECO:0000256" key="14">
    <source>
        <dbReference type="PROSITE-ProRule" id="PRU00146"/>
    </source>
</evidence>
<dbReference type="PROSITE" id="PS01359">
    <property type="entry name" value="ZF_PHD_1"/>
    <property type="match status" value="1"/>
</dbReference>
<feature type="compositionally biased region" description="Basic residues" evidence="15">
    <location>
        <begin position="379"/>
        <end position="396"/>
    </location>
</feature>
<dbReference type="InterPro" id="IPR000953">
    <property type="entry name" value="Chromo/chromo_shadow_dom"/>
</dbReference>
<feature type="compositionally biased region" description="Basic residues" evidence="15">
    <location>
        <begin position="283"/>
        <end position="293"/>
    </location>
</feature>
<evidence type="ECO:0000313" key="20">
    <source>
        <dbReference type="EMBL" id="KAH3783458.1"/>
    </source>
</evidence>
<evidence type="ECO:0000256" key="12">
    <source>
        <dbReference type="ARBA" id="ARBA00023163"/>
    </source>
</evidence>
<protein>
    <recommendedName>
        <fullName evidence="22">DNA helicase</fullName>
    </recommendedName>
</protein>
<dbReference type="GO" id="GO:0140658">
    <property type="term" value="F:ATP-dependent chromatin remodeler activity"/>
    <property type="evidence" value="ECO:0007669"/>
    <property type="project" value="TreeGrafter"/>
</dbReference>
<organism evidence="20 21">
    <name type="scientific">Dreissena polymorpha</name>
    <name type="common">Zebra mussel</name>
    <name type="synonym">Mytilus polymorpha</name>
    <dbReference type="NCBI Taxonomy" id="45954"/>
    <lineage>
        <taxon>Eukaryota</taxon>
        <taxon>Metazoa</taxon>
        <taxon>Spiralia</taxon>
        <taxon>Lophotrochozoa</taxon>
        <taxon>Mollusca</taxon>
        <taxon>Bivalvia</taxon>
        <taxon>Autobranchia</taxon>
        <taxon>Heteroconchia</taxon>
        <taxon>Euheterodonta</taxon>
        <taxon>Imparidentia</taxon>
        <taxon>Neoheterodontei</taxon>
        <taxon>Myida</taxon>
        <taxon>Dreissenoidea</taxon>
        <taxon>Dreissenidae</taxon>
        <taxon>Dreissena</taxon>
    </lineage>
</organism>
<dbReference type="PANTHER" id="PTHR45623">
    <property type="entry name" value="CHROMODOMAIN-HELICASE-DNA-BINDING PROTEIN 3-RELATED-RELATED"/>
    <property type="match status" value="1"/>
</dbReference>
<feature type="compositionally biased region" description="Low complexity" evidence="15">
    <location>
        <begin position="2467"/>
        <end position="2484"/>
    </location>
</feature>
<dbReference type="InterPro" id="IPR011011">
    <property type="entry name" value="Znf_FYVE_PHD"/>
</dbReference>
<keyword evidence="3" id="KW-0479">Metal-binding</keyword>
<dbReference type="CDD" id="cd15532">
    <property type="entry name" value="PHD2_CHD_II"/>
    <property type="match status" value="1"/>
</dbReference>
<dbReference type="InterPro" id="IPR049730">
    <property type="entry name" value="SNF2/RAD54-like_C"/>
</dbReference>
<sequence>MATVDRSEGEEIEEGVDMEGAEDDVDAEEDGGEKKGKKRKKKDGSSKKKKKKKKHHHDDDGSDEEKHKKKKKDKSSVDLGAPRERPRPGLETSADIAVKFGLANIELEYTEEDFEALTNYKLFREHIQPLIVEQNPKVPQAKLVNLIAAKWREFAQAAGQYKKSRQGMVSPTGEAPAEKIVDTPAQAKETQSDEDTAEDYYTEEKAAASSSGKKRRGRKPKEQKVVEPPPQQEEEVEEESMMGDEEYVEEKPKRRRAAKKSKKALDAMDDEEFDDEEYVESKSKKKRGGKKKKGADYDDVEEEEEEEDVSFNESKSSGKKKKGKAVAPIKIKLTTKKKRRRKGSSDEGDGGNNTSDEEFERQLEEASMIAEQEREEKPKRAKKGKKAAKGKKRLKLGRSFGGDPDADGYETDHQDYCEVCQQGGEIILCDTCPRAYHLVCLEPELEEAPEGKWSCPHCENEGPQQEVVEEDDHNEFCRVCKDGGELMCCDQCPSSYHPHCLYPPVKEVPQGEWICPRCSCPPLKAKVAKILTWRWTEPPHPEKSMEEMDHTHEHHLEPKSSADHKPQREFFVRWHGLSMWHCDWVSELQLDVYQQPLTRMYIRKNDMDEPPPLEDGSSWGGNDRKRDNSNDNLEDRFYKYGVRPEWLQIHRIINHKTERGAQYYLVKWRDLNYDMATWEPEDSEVPEFKSHVDYYDNLSIKPEQTDCKLLPGCSGFMLVAKAILLLLLSGKGIRHVEYYDKFRDRILKAFANSLDPDETPQNVAVDSVLPLVHYLCGVQGGDVDSVLPLIHYLCGVQAVDVDSVLPLIHYLCGVQVGDAALRVMLGGPVEEKPRSKKKGKKKKDDDSVDSPRPLGMPPSYPITDLRKQLPGDPDYIAATGGTLHPYQLEGLNWLRYSWANGTDTILADEMGLGKTIQTISFLSSLYNEGHCKGPFLVGAPLSTIINWEREFEFWAPNLYVVTYTGDKDCRAVIRENEFSFDEGAIRGGTKSWKMKQGSSVKFHVLLTSYELISIDTATLGSIDWACLVVDEAHRLKNNQSKFFRILSNYNLGYKLLLTGTPLQNNLEELFHLLNFMSPDIFSELQTFQAEFADISKDDQVRKLHDMLGPHLLRRLKADVLKNMPSKSEFIVRVELSPMQKKYYKYILTRNFSALNIKGGNQVSLLNIMMDLKKCCNHPYLFPTAQSEAPRLTNNAYEGTALTKASGKLILLSKMLRKLKEDGHRVLIFSQVCESRKMDTGSSYSHRYVSQGRWTQGPHILTVKEDGHRVLIFSQLCESRKMDTGSSYSHRYVSQGRWTQGPHILTVKEDGHRVLIFSQVCESRKMDTGSSYSHRYVSQGRWTQGPHSLTVKEDGHRVLIFSQVCESRKMDTGSSYSHRYVSQGRWTQGPHILTVKEDGHGVLIFSQVCESRKMDTGSSYSHRYVSQGRRTQGPHILTVKEDGHRVLIFSQVCESRKMDTGSSYSHRYVSQGRWTQGPHILTVKEDGHRVLVFSQVCESRKMDTGSSYSHRYVSQGRWAQGPHILTGISHTAPLVPCLYVLGYLILHPWYPACVYWDISYCPPGTLPMTKMLDILEDFLEHEGYKYERIDGAITGAMRQDAIDRFNAPGAEQFCFLLSTRSGGLGINLATADTVIIYDSDWNPHNDIQAFSRAHRIGQANRVLIYRFVTRASVEERITQVAKKKMMLQHLVVRPGVGNKTTSMSKQELDDILKFGTEDLFKEVEGEDGEEEKRIVYDDEAIAQLLDRSKEAQEEKEIAMNDYFDSFKVASYTVKEGESDEEEPETEVLKQEAEHADPAYWEKLLRHHYEQQQEDLARTLGKGKRVRKQVNYNDAALGNQDDVAWKESMSDYDSDFSHNGENEDDDDDEFMGDGSRDAIRSKRSERRERDRPLPPLLARVNGQIEVLGFNARQRKAFLNAVMRYGMPPQDAFNSQWLVRDLRGKSEKVFRAYVSLFMRHLCEPGADNAETFADGVPREGLSRQHVLTRIGIMSLVRKKVQEFEAVNGLNSMPYTKATEAVEKAKFEKENASSPSEKEKAAETDKNGEEKANVEADGKDSEKTETEAKAEAEGSAKAEKDIAEDGDKILDKEAEKSEGAEKEKEEEEKGAKDEKGTEKGDGDGKADDKVEDKPEKMDTGEAKEVKTDEASKGNESEKAVETVKAEKPSIEVSAKEEPMDTGDSALSDGQKVQEEKKDEVKTEVKEEKIEGEEQDKKEADKGEIAAVKVEGDKDKEDKDVKDEKSGKETGDKSEDAKKEETNQKFMFNIADGGFTELHTLWQNEQRALLKSREHEVWHRRHDYWLLAGLVTHGYGRWQDVQNDSRFQIINEPFLSEQGKGNFLEIKNKFLARRFKLLEQALVIEEQLRRAAYLNLTQDPSHPAMALNTRFAELECLAESHQHLSKESLAGNKPANAVLHKVLNQLEELLSDMKQDVSRLPATLARVPPVSQRLQMSERSILGRLVNPGQAPPTTATSATPSPAPSTSSGVRPGASTPNMSGHRSATSTPASGQ</sequence>
<dbReference type="CDD" id="cd18662">
    <property type="entry name" value="CD2_tandem_CHD3-4_like"/>
    <property type="match status" value="1"/>
</dbReference>
<dbReference type="SMART" id="SM01147">
    <property type="entry name" value="DUF1087"/>
    <property type="match status" value="1"/>
</dbReference>
<evidence type="ECO:0000259" key="19">
    <source>
        <dbReference type="PROSITE" id="PS51194"/>
    </source>
</evidence>
<keyword evidence="6 14" id="KW-0863">Zinc-finger</keyword>
<feature type="compositionally biased region" description="Basic residues" evidence="15">
    <location>
        <begin position="35"/>
        <end position="56"/>
    </location>
</feature>
<feature type="region of interest" description="Disordered" evidence="15">
    <location>
        <begin position="1848"/>
        <end position="1892"/>
    </location>
</feature>
<dbReference type="Gene3D" id="3.40.50.300">
    <property type="entry name" value="P-loop containing nucleotide triphosphate hydrolases"/>
    <property type="match status" value="2"/>
</dbReference>
<feature type="compositionally biased region" description="Basic and acidic residues" evidence="15">
    <location>
        <begin position="2022"/>
        <end position="2174"/>
    </location>
</feature>
<feature type="compositionally biased region" description="Acidic residues" evidence="15">
    <location>
        <begin position="10"/>
        <end position="31"/>
    </location>
</feature>
<dbReference type="Pfam" id="PF08074">
    <property type="entry name" value="CHDCT2"/>
    <property type="match status" value="1"/>
</dbReference>
<dbReference type="GO" id="GO:0005524">
    <property type="term" value="F:ATP binding"/>
    <property type="evidence" value="ECO:0007669"/>
    <property type="project" value="UniProtKB-KW"/>
</dbReference>
<feature type="domain" description="PHD-type" evidence="17">
    <location>
        <begin position="474"/>
        <end position="521"/>
    </location>
</feature>
<dbReference type="SMART" id="SM00249">
    <property type="entry name" value="PHD"/>
    <property type="match status" value="2"/>
</dbReference>